<keyword evidence="3 4" id="KW-0786">Thiamine pyrophosphate</keyword>
<dbReference type="Pfam" id="PF00676">
    <property type="entry name" value="E1_dh"/>
    <property type="match status" value="1"/>
</dbReference>
<dbReference type="PANTHER" id="PTHR43380">
    <property type="entry name" value="2-OXOISOVALERATE DEHYDROGENASE SUBUNIT ALPHA, MITOCHONDRIAL"/>
    <property type="match status" value="1"/>
</dbReference>
<evidence type="ECO:0000256" key="4">
    <source>
        <dbReference type="RuleBase" id="RU365014"/>
    </source>
</evidence>
<dbReference type="Proteomes" id="UP001157396">
    <property type="component" value="Unassembled WGS sequence"/>
</dbReference>
<dbReference type="InterPro" id="IPR050771">
    <property type="entry name" value="Alpha-ketoacid_DH_E1_comp"/>
</dbReference>
<keyword evidence="2 4" id="KW-0560">Oxidoreductase</keyword>
<evidence type="ECO:0000313" key="8">
    <source>
        <dbReference type="EMBL" id="UYT10401.1"/>
    </source>
</evidence>
<dbReference type="EMBL" id="CP109635">
    <property type="protein sequence ID" value="UYT10401.1"/>
    <property type="molecule type" value="Genomic_DNA"/>
</dbReference>
<dbReference type="Proteomes" id="UP001164042">
    <property type="component" value="Chromosome"/>
</dbReference>
<dbReference type="EMBL" id="JARYTV010000003">
    <property type="protein sequence ID" value="MDH7959711.1"/>
    <property type="molecule type" value="Genomic_DNA"/>
</dbReference>
<dbReference type="GeneID" id="75142799"/>
<dbReference type="GO" id="GO:0003863">
    <property type="term" value="F:branched-chain 2-oxo acid dehydrogenase activity"/>
    <property type="evidence" value="ECO:0007669"/>
    <property type="project" value="UniProtKB-EC"/>
</dbReference>
<evidence type="ECO:0000313" key="6">
    <source>
        <dbReference type="EMBL" id="GFO51305.1"/>
    </source>
</evidence>
<dbReference type="EC" id="1.2.4.4" evidence="4"/>
<evidence type="ECO:0000256" key="3">
    <source>
        <dbReference type="ARBA" id="ARBA00023052"/>
    </source>
</evidence>
<dbReference type="RefSeq" id="WP_003133590.1">
    <property type="nucleotide sequence ID" value="NZ_AP026069.1"/>
</dbReference>
<dbReference type="Gene3D" id="3.40.50.970">
    <property type="match status" value="1"/>
</dbReference>
<dbReference type="PANTHER" id="PTHR43380:SF1">
    <property type="entry name" value="2-OXOISOVALERATE DEHYDROGENASE SUBUNIT ALPHA, MITOCHONDRIAL"/>
    <property type="match status" value="1"/>
</dbReference>
<name>A0A098CRL3_9LACT</name>
<dbReference type="CDD" id="cd02000">
    <property type="entry name" value="TPP_E1_PDC_ADC_BCADC"/>
    <property type="match status" value="1"/>
</dbReference>
<dbReference type="Proteomes" id="UP000504756">
    <property type="component" value="Unassembled WGS sequence"/>
</dbReference>
<dbReference type="AlphaFoldDB" id="A0A098CRL3"/>
<comment type="similarity">
    <text evidence="4">Belongs to the BCKDHA family.</text>
</comment>
<evidence type="ECO:0000256" key="1">
    <source>
        <dbReference type="ARBA" id="ARBA00001964"/>
    </source>
</evidence>
<reference evidence="8" key="2">
    <citation type="submission" date="2022-10" db="EMBL/GenBank/DDBJ databases">
        <title>Genome assembly of Lactococcus garvieae isolates from cricket gut.</title>
        <authorList>
            <person name="Luecke A.R."/>
            <person name="Brown A.M.V."/>
            <person name="Wakeman C.A."/>
        </authorList>
    </citation>
    <scope>NUCLEOTIDE SEQUENCE</scope>
    <source>
        <strain evidence="8">Alexii-11_2</strain>
    </source>
</reference>
<dbReference type="SUPFAM" id="SSF52518">
    <property type="entry name" value="Thiamin diphosphate-binding fold (THDP-binding)"/>
    <property type="match status" value="1"/>
</dbReference>
<protein>
    <recommendedName>
        <fullName evidence="4">2-oxoisovalerate dehydrogenase subunit alpha</fullName>
        <ecNumber evidence="4">1.2.4.4</ecNumber>
    </recommendedName>
    <alternativeName>
        <fullName evidence="4">Branched-chain alpha-keto acid dehydrogenase E1 component alpha chain</fullName>
    </alternativeName>
</protein>
<evidence type="ECO:0000259" key="5">
    <source>
        <dbReference type="Pfam" id="PF00676"/>
    </source>
</evidence>
<comment type="cofactor">
    <cofactor evidence="1 4">
        <name>thiamine diphosphate</name>
        <dbReference type="ChEBI" id="CHEBI:58937"/>
    </cofactor>
</comment>
<reference evidence="6 9" key="1">
    <citation type="submission" date="2020-06" db="EMBL/GenBank/DDBJ databases">
        <title>Draft genome sequence of Lactic acid bacteria from Okinawan-style tofu.</title>
        <authorList>
            <person name="Takara I."/>
            <person name="Ikematsu S."/>
        </authorList>
    </citation>
    <scope>NUCLEOTIDE SEQUENCE [LARGE SCALE GENOMIC DNA]</scope>
    <source>
        <strain evidence="6">Lg38</strain>
        <strain evidence="9">lg38</strain>
    </source>
</reference>
<feature type="domain" description="Dehydrogenase E1 component" evidence="5">
    <location>
        <begin position="55"/>
        <end position="347"/>
    </location>
</feature>
<dbReference type="GO" id="GO:0009083">
    <property type="term" value="P:branched-chain amino acid catabolic process"/>
    <property type="evidence" value="ECO:0007669"/>
    <property type="project" value="TreeGrafter"/>
</dbReference>
<accession>A0A098CRL3</accession>
<dbReference type="InterPro" id="IPR029061">
    <property type="entry name" value="THDP-binding"/>
</dbReference>
<evidence type="ECO:0000313" key="7">
    <source>
        <dbReference type="EMBL" id="MDH7959711.1"/>
    </source>
</evidence>
<dbReference type="eggNOG" id="COG1071">
    <property type="taxonomic scope" value="Bacteria"/>
</dbReference>
<gene>
    <name evidence="6" type="primary">pdhA</name>
    <name evidence="6" type="ORF">ikelab_05800</name>
    <name evidence="8" type="ORF">OF801_00235</name>
    <name evidence="7" type="ORF">QHR29_04450</name>
</gene>
<evidence type="ECO:0000256" key="2">
    <source>
        <dbReference type="ARBA" id="ARBA00023002"/>
    </source>
</evidence>
<dbReference type="EMBL" id="BLXU01000002">
    <property type="protein sequence ID" value="GFO51305.1"/>
    <property type="molecule type" value="Genomic_DNA"/>
</dbReference>
<keyword evidence="6" id="KW-0670">Pyruvate</keyword>
<comment type="function">
    <text evidence="4">The branched-chain alpha-keto dehydrogenase complex catalyzes the overall conversion of alpha-keto acids to acyl-CoA and CO(2). It contains multiple copies of three enzymatic components: branched-chain alpha-keto acid decarboxylase (E1), lipoamide acyltransferase (E2) and lipoamide dehydrogenase (E3).</text>
</comment>
<reference evidence="7" key="3">
    <citation type="submission" date="2023-04" db="EMBL/GenBank/DDBJ databases">
        <title>Genomic analysis of Lactococcus garvieae isolates.</title>
        <authorList>
            <person name="Zhanghang C."/>
        </authorList>
    </citation>
    <scope>NUCLEOTIDE SEQUENCE</scope>
    <source>
        <strain evidence="7">ZB-1</strain>
    </source>
</reference>
<proteinExistence type="inferred from homology"/>
<sequence length="374" mass="41325">MSNSTKILDFKEQLELQDSAFPTLQILDENGKIVDEEGLKRADLSDQDLVELFKNMLLSRQIDIRCMKLAKQGRMGFFGPTAGQEASQMASAFAFTDEDWLFPGYRDLPQIYAKGWPIWKGLLWSRGHQLGNEYTTDEGAEVKSWFPQIIIGAQYVEAAGVALGLKKRKKDAVAFVYTGDGGSSQGDTYEGINFASAYKAPLVAFIQNNGYAISTPRELQTAAPHLAAKGWAAGAPSIVVDGNDAIAMYLAAKEARAWAVAGNGPVVIEALTNRLEPHSTAGDDPLRYRSQEGLDAWWAKEPLLRMRTYLTEKGIWDDAQEEAYIAELDARIDADIKKANNVEKQKISSFLKNTLEVPSQVMAEQIAKFESEGK</sequence>
<comment type="catalytic activity">
    <reaction evidence="4">
        <text>N(6)-[(R)-lipoyl]-L-lysyl-[protein] + 3-methyl-2-oxobutanoate + H(+) = N(6)-[(R)-S(8)-2-methylpropanoyldihydrolipoyl]-L-lysyl-[protein] + CO2</text>
        <dbReference type="Rhea" id="RHEA:13457"/>
        <dbReference type="Rhea" id="RHEA-COMP:10474"/>
        <dbReference type="Rhea" id="RHEA-COMP:10497"/>
        <dbReference type="ChEBI" id="CHEBI:11851"/>
        <dbReference type="ChEBI" id="CHEBI:15378"/>
        <dbReference type="ChEBI" id="CHEBI:16526"/>
        <dbReference type="ChEBI" id="CHEBI:83099"/>
        <dbReference type="ChEBI" id="CHEBI:83142"/>
        <dbReference type="EC" id="1.2.4.4"/>
    </reaction>
</comment>
<evidence type="ECO:0000313" key="9">
    <source>
        <dbReference type="Proteomes" id="UP000504756"/>
    </source>
</evidence>
<organism evidence="6 9">
    <name type="scientific">Lactococcus garvieae</name>
    <dbReference type="NCBI Taxonomy" id="1363"/>
    <lineage>
        <taxon>Bacteria</taxon>
        <taxon>Bacillati</taxon>
        <taxon>Bacillota</taxon>
        <taxon>Bacilli</taxon>
        <taxon>Lactobacillales</taxon>
        <taxon>Streptococcaceae</taxon>
        <taxon>Lactococcus</taxon>
    </lineage>
</organism>
<dbReference type="InterPro" id="IPR001017">
    <property type="entry name" value="DH_E1"/>
</dbReference>